<keyword evidence="8" id="KW-0347">Helicase</keyword>
<evidence type="ECO:0000256" key="4">
    <source>
        <dbReference type="ARBA" id="ARBA00023172"/>
    </source>
</evidence>
<dbReference type="Proteomes" id="UP000178724">
    <property type="component" value="Unassembled WGS sequence"/>
</dbReference>
<dbReference type="NCBIfam" id="TIGR00084">
    <property type="entry name" value="ruvA"/>
    <property type="match status" value="1"/>
</dbReference>
<keyword evidence="5 6" id="KW-0234">DNA repair</keyword>
<proteinExistence type="inferred from homology"/>
<sequence>MISHLAGTLEHVDRQSVVLDVGSIGYQIKVPASVLNRLPALGEKVKLFTIQVVREDDISLYGFLNKEERSLFSLFLSVSGVGPKTAMTILSGFPLDRLVGAVAQGDITLLSSISGVGKKTAERIVVELKEKIARTYALKPSEMAEGIAGSRTTISDSISALIALGYSPRDARDAIMKLKIEDERPVEEIIKEALRVLV</sequence>
<dbReference type="Gene3D" id="1.10.150.20">
    <property type="entry name" value="5' to 3' exonuclease, C-terminal subdomain"/>
    <property type="match status" value="1"/>
</dbReference>
<dbReference type="Pfam" id="PF07499">
    <property type="entry name" value="RuvA_C"/>
    <property type="match status" value="1"/>
</dbReference>
<comment type="domain">
    <text evidence="6">Has three domains with a flexible linker between the domains II and III and assumes an 'L' shape. Domain III is highly mobile and contacts RuvB.</text>
</comment>
<protein>
    <recommendedName>
        <fullName evidence="6">Holliday junction branch migration complex subunit RuvA</fullName>
    </recommendedName>
</protein>
<dbReference type="SUPFAM" id="SSF47781">
    <property type="entry name" value="RuvA domain 2-like"/>
    <property type="match status" value="1"/>
</dbReference>
<keyword evidence="2 6" id="KW-0227">DNA damage</keyword>
<feature type="domain" description="Helix-hairpin-helix DNA-binding motif class 1" evidence="7">
    <location>
        <begin position="108"/>
        <end position="127"/>
    </location>
</feature>
<evidence type="ECO:0000259" key="7">
    <source>
        <dbReference type="SMART" id="SM00278"/>
    </source>
</evidence>
<evidence type="ECO:0000313" key="8">
    <source>
        <dbReference type="EMBL" id="OGB89626.1"/>
    </source>
</evidence>
<reference evidence="8 9" key="1">
    <citation type="journal article" date="2016" name="Nat. Commun.">
        <title>Thousands of microbial genomes shed light on interconnected biogeochemical processes in an aquifer system.</title>
        <authorList>
            <person name="Anantharaman K."/>
            <person name="Brown C.T."/>
            <person name="Hug L.A."/>
            <person name="Sharon I."/>
            <person name="Castelle C.J."/>
            <person name="Probst A.J."/>
            <person name="Thomas B.C."/>
            <person name="Singh A."/>
            <person name="Wilkins M.J."/>
            <person name="Karaoz U."/>
            <person name="Brodie E.L."/>
            <person name="Williams K.H."/>
            <person name="Hubbard S.S."/>
            <person name="Banfield J.F."/>
        </authorList>
    </citation>
    <scope>NUCLEOTIDE SEQUENCE [LARGE SCALE GENOMIC DNA]</scope>
</reference>
<keyword evidence="3 6" id="KW-0238">DNA-binding</keyword>
<organism evidence="8 9">
    <name type="scientific">candidate division WOR-1 bacterium RIFCSPHIGHO2_01_FULL_53_15</name>
    <dbReference type="NCBI Taxonomy" id="1802564"/>
    <lineage>
        <taxon>Bacteria</taxon>
        <taxon>Bacillati</taxon>
        <taxon>Saganbacteria</taxon>
    </lineage>
</organism>
<comment type="function">
    <text evidence="6">The RuvA-RuvB-RuvC complex processes Holliday junction (HJ) DNA during genetic recombination and DNA repair, while the RuvA-RuvB complex plays an important role in the rescue of blocked DNA replication forks via replication fork reversal (RFR). RuvA specifically binds to HJ cruciform DNA, conferring on it an open structure. The RuvB hexamer acts as an ATP-dependent pump, pulling dsDNA into and through the RuvAB complex. HJ branch migration allows RuvC to scan DNA until it finds its consensus sequence, where it cleaves and resolves the cruciform DNA.</text>
</comment>
<dbReference type="InterPro" id="IPR000085">
    <property type="entry name" value="RuvA"/>
</dbReference>
<dbReference type="GO" id="GO:0009378">
    <property type="term" value="F:four-way junction helicase activity"/>
    <property type="evidence" value="ECO:0007669"/>
    <property type="project" value="InterPro"/>
</dbReference>
<evidence type="ECO:0000256" key="6">
    <source>
        <dbReference type="HAMAP-Rule" id="MF_00031"/>
    </source>
</evidence>
<dbReference type="GO" id="GO:0006281">
    <property type="term" value="P:DNA repair"/>
    <property type="evidence" value="ECO:0007669"/>
    <property type="project" value="UniProtKB-UniRule"/>
</dbReference>
<evidence type="ECO:0000256" key="1">
    <source>
        <dbReference type="ARBA" id="ARBA00022490"/>
    </source>
</evidence>
<gene>
    <name evidence="6" type="primary">ruvA</name>
    <name evidence="8" type="ORF">A2625_05780</name>
</gene>
<evidence type="ECO:0000256" key="5">
    <source>
        <dbReference type="ARBA" id="ARBA00023204"/>
    </source>
</evidence>
<dbReference type="AlphaFoldDB" id="A0A1F4Q1A9"/>
<dbReference type="GO" id="GO:0009379">
    <property type="term" value="C:Holliday junction helicase complex"/>
    <property type="evidence" value="ECO:0007669"/>
    <property type="project" value="InterPro"/>
</dbReference>
<name>A0A1F4Q1A9_UNCSA</name>
<dbReference type="GO" id="GO:0005524">
    <property type="term" value="F:ATP binding"/>
    <property type="evidence" value="ECO:0007669"/>
    <property type="project" value="InterPro"/>
</dbReference>
<dbReference type="InterPro" id="IPR012340">
    <property type="entry name" value="NA-bd_OB-fold"/>
</dbReference>
<comment type="caution">
    <text evidence="6">Lacks conserved residue(s) required for the propagation of feature annotation.</text>
</comment>
<dbReference type="CDD" id="cd14332">
    <property type="entry name" value="UBA_RuvA_C"/>
    <property type="match status" value="1"/>
</dbReference>
<keyword evidence="8" id="KW-0378">Hydrolase</keyword>
<evidence type="ECO:0000256" key="2">
    <source>
        <dbReference type="ARBA" id="ARBA00022763"/>
    </source>
</evidence>
<comment type="similarity">
    <text evidence="6">Belongs to the RuvA family.</text>
</comment>
<comment type="caution">
    <text evidence="8">The sequence shown here is derived from an EMBL/GenBank/DDBJ whole genome shotgun (WGS) entry which is preliminary data.</text>
</comment>
<dbReference type="InterPro" id="IPR011114">
    <property type="entry name" value="RuvA_C"/>
</dbReference>
<dbReference type="InterPro" id="IPR036267">
    <property type="entry name" value="RuvA_C_sf"/>
</dbReference>
<dbReference type="InterPro" id="IPR003583">
    <property type="entry name" value="Hlx-hairpin-Hlx_DNA-bd_motif"/>
</dbReference>
<dbReference type="GO" id="GO:0005737">
    <property type="term" value="C:cytoplasm"/>
    <property type="evidence" value="ECO:0007669"/>
    <property type="project" value="UniProtKB-SubCell"/>
</dbReference>
<dbReference type="GO" id="GO:0006310">
    <property type="term" value="P:DNA recombination"/>
    <property type="evidence" value="ECO:0007669"/>
    <property type="project" value="UniProtKB-UniRule"/>
</dbReference>
<feature type="region of interest" description="Domain III" evidence="6">
    <location>
        <begin position="151"/>
        <end position="198"/>
    </location>
</feature>
<evidence type="ECO:0000256" key="3">
    <source>
        <dbReference type="ARBA" id="ARBA00023125"/>
    </source>
</evidence>
<dbReference type="GO" id="GO:0048476">
    <property type="term" value="C:Holliday junction resolvase complex"/>
    <property type="evidence" value="ECO:0007669"/>
    <property type="project" value="UniProtKB-UniRule"/>
</dbReference>
<keyword evidence="4 6" id="KW-0233">DNA recombination</keyword>
<dbReference type="SUPFAM" id="SSF46929">
    <property type="entry name" value="DNA helicase RuvA subunit, C-terminal domain"/>
    <property type="match status" value="1"/>
</dbReference>
<dbReference type="Gene3D" id="2.40.50.140">
    <property type="entry name" value="Nucleic acid-binding proteins"/>
    <property type="match status" value="1"/>
</dbReference>
<accession>A0A1F4Q1A9</accession>
<dbReference type="EMBL" id="METM01000021">
    <property type="protein sequence ID" value="OGB89626.1"/>
    <property type="molecule type" value="Genomic_DNA"/>
</dbReference>
<dbReference type="InterPro" id="IPR010994">
    <property type="entry name" value="RuvA_2-like"/>
</dbReference>
<comment type="subcellular location">
    <subcellularLocation>
        <location evidence="6">Cytoplasm</location>
    </subcellularLocation>
</comment>
<dbReference type="SUPFAM" id="SSF50249">
    <property type="entry name" value="Nucleic acid-binding proteins"/>
    <property type="match status" value="1"/>
</dbReference>
<keyword evidence="8" id="KW-0547">Nucleotide-binding</keyword>
<feature type="region of interest" description="Domain II" evidence="6">
    <location>
        <begin position="65"/>
        <end position="142"/>
    </location>
</feature>
<comment type="subunit">
    <text evidence="6">Homotetramer. Forms an RuvA(8)-RuvB(12)-Holliday junction (HJ) complex. HJ DNA is sandwiched between 2 RuvA tetramers; dsDNA enters through RuvA and exits via RuvB. An RuvB hexamer assembles on each DNA strand where it exits the tetramer. Each RuvB hexamer is contacted by two RuvA subunits (via domain III) on 2 adjacent RuvB subunits; this complex drives branch migration. In the full resolvosome a probable DNA-RuvA(4)-RuvB(12)-RuvC(2) complex forms which resolves the HJ.</text>
</comment>
<dbReference type="Pfam" id="PF14520">
    <property type="entry name" value="HHH_5"/>
    <property type="match status" value="1"/>
</dbReference>
<evidence type="ECO:0000313" key="9">
    <source>
        <dbReference type="Proteomes" id="UP000178724"/>
    </source>
</evidence>
<dbReference type="Pfam" id="PF01330">
    <property type="entry name" value="RuvA_N"/>
    <property type="match status" value="1"/>
</dbReference>
<feature type="domain" description="Helix-hairpin-helix DNA-binding motif class 1" evidence="7">
    <location>
        <begin position="73"/>
        <end position="92"/>
    </location>
</feature>
<dbReference type="GO" id="GO:0000400">
    <property type="term" value="F:four-way junction DNA binding"/>
    <property type="evidence" value="ECO:0007669"/>
    <property type="project" value="UniProtKB-UniRule"/>
</dbReference>
<dbReference type="HAMAP" id="MF_00031">
    <property type="entry name" value="DNA_HJ_migration_RuvA"/>
    <property type="match status" value="1"/>
</dbReference>
<dbReference type="SMART" id="SM00278">
    <property type="entry name" value="HhH1"/>
    <property type="match status" value="2"/>
</dbReference>
<keyword evidence="1 6" id="KW-0963">Cytoplasm</keyword>
<keyword evidence="8" id="KW-0067">ATP-binding</keyword>
<dbReference type="InterPro" id="IPR013849">
    <property type="entry name" value="DNA_helicase_Holl-junc_RuvA_I"/>
</dbReference>
<feature type="region of interest" description="Domain I" evidence="6">
    <location>
        <begin position="1"/>
        <end position="64"/>
    </location>
</feature>
<dbReference type="Gene3D" id="1.10.8.10">
    <property type="entry name" value="DNA helicase RuvA subunit, C-terminal domain"/>
    <property type="match status" value="1"/>
</dbReference>